<dbReference type="RefSeq" id="WP_071138965.1">
    <property type="nucleotide sequence ID" value="NZ_CP035282.1"/>
</dbReference>
<dbReference type="EMBL" id="CP035282">
    <property type="protein sequence ID" value="QAT62194.1"/>
    <property type="molecule type" value="Genomic_DNA"/>
</dbReference>
<keyword evidence="1" id="KW-0812">Transmembrane</keyword>
<reference evidence="4" key="1">
    <citation type="submission" date="2019-01" db="EMBL/GenBank/DDBJ databases">
        <title>Draft genomes of a novel of Sporanaerobacter strains.</title>
        <authorList>
            <person name="Ma S."/>
        </authorList>
    </citation>
    <scope>NUCLEOTIDE SEQUENCE [LARGE SCALE GENOMIC DNA]</scope>
    <source>
        <strain evidence="4">NJN-17</strain>
    </source>
</reference>
<dbReference type="GO" id="GO:0015627">
    <property type="term" value="C:type II protein secretion system complex"/>
    <property type="evidence" value="ECO:0007669"/>
    <property type="project" value="TreeGrafter"/>
</dbReference>
<dbReference type="OrthoDB" id="9790239at2"/>
<protein>
    <recommendedName>
        <fullName evidence="2">Helix-hairpin-helix DNA-binding motif class 1 domain-containing protein</fullName>
    </recommendedName>
</protein>
<dbReference type="NCBIfam" id="TIGR00426">
    <property type="entry name" value="competence protein ComEA helix-hairpin-helix repeat region"/>
    <property type="match status" value="1"/>
</dbReference>
<gene>
    <name evidence="3" type="ORF">EQM13_11635</name>
</gene>
<feature type="domain" description="Helix-hairpin-helix DNA-binding motif class 1" evidence="2">
    <location>
        <begin position="179"/>
        <end position="198"/>
    </location>
</feature>
<sequence>MSSFTKREQIVILIIVVLMVFITILKFDKKDNVISLSEEKTVDEADEKEYEIEDDITKDQEESIMIHISGEVYKPGVYEMQKGDRVKDAVDKADGLKKDADIDKINLAKKLEDEEKIYIPAIGEEIENYSEDQTNGEKNDKIDINNADKEELMTLNGIGEVLADRIIEYRENNKFKTIEDLKNVSGIGDKKFESVKEYIIVK</sequence>
<name>A0A410QE67_9FIRM</name>
<dbReference type="KEGG" id="spoa:EQM13_11635"/>
<evidence type="ECO:0000313" key="3">
    <source>
        <dbReference type="EMBL" id="QAT62194.1"/>
    </source>
</evidence>
<feature type="transmembrane region" description="Helical" evidence="1">
    <location>
        <begin position="9"/>
        <end position="27"/>
    </location>
</feature>
<dbReference type="Gene3D" id="3.10.560.10">
    <property type="entry name" value="Outer membrane lipoprotein wza domain like"/>
    <property type="match status" value="1"/>
</dbReference>
<dbReference type="InterPro" id="IPR004509">
    <property type="entry name" value="Competence_ComEA_HhH"/>
</dbReference>
<dbReference type="SUPFAM" id="SSF47781">
    <property type="entry name" value="RuvA domain 2-like"/>
    <property type="match status" value="1"/>
</dbReference>
<dbReference type="InterPro" id="IPR003583">
    <property type="entry name" value="Hlx-hairpin-Hlx_DNA-bd_motif"/>
</dbReference>
<dbReference type="PANTHER" id="PTHR21180:SF32">
    <property type="entry name" value="ENDONUCLEASE_EXONUCLEASE_PHOSPHATASE FAMILY DOMAIN-CONTAINING PROTEIN 1"/>
    <property type="match status" value="1"/>
</dbReference>
<evidence type="ECO:0000256" key="1">
    <source>
        <dbReference type="SAM" id="Phobius"/>
    </source>
</evidence>
<dbReference type="SMART" id="SM00278">
    <property type="entry name" value="HhH1"/>
    <property type="match status" value="2"/>
</dbReference>
<keyword evidence="1" id="KW-0472">Membrane</keyword>
<dbReference type="GO" id="GO:0003677">
    <property type="term" value="F:DNA binding"/>
    <property type="evidence" value="ECO:0007669"/>
    <property type="project" value="InterPro"/>
</dbReference>
<keyword evidence="1" id="KW-1133">Transmembrane helix</keyword>
<dbReference type="PANTHER" id="PTHR21180">
    <property type="entry name" value="ENDONUCLEASE/EXONUCLEASE/PHOSPHATASE FAMILY DOMAIN-CONTAINING PROTEIN 1"/>
    <property type="match status" value="1"/>
</dbReference>
<dbReference type="AlphaFoldDB" id="A0A410QE67"/>
<dbReference type="Gene3D" id="1.10.150.310">
    <property type="entry name" value="Tex RuvX-like domain-like"/>
    <property type="match status" value="1"/>
</dbReference>
<evidence type="ECO:0000313" key="4">
    <source>
        <dbReference type="Proteomes" id="UP000287969"/>
    </source>
</evidence>
<keyword evidence="4" id="KW-1185">Reference proteome</keyword>
<accession>A0A410QE67</accession>
<dbReference type="Pfam" id="PF12836">
    <property type="entry name" value="HHH_3"/>
    <property type="match status" value="1"/>
</dbReference>
<dbReference type="InterPro" id="IPR019554">
    <property type="entry name" value="Soluble_ligand-bd"/>
</dbReference>
<dbReference type="InterPro" id="IPR010994">
    <property type="entry name" value="RuvA_2-like"/>
</dbReference>
<dbReference type="GO" id="GO:0015628">
    <property type="term" value="P:protein secretion by the type II secretion system"/>
    <property type="evidence" value="ECO:0007669"/>
    <property type="project" value="TreeGrafter"/>
</dbReference>
<dbReference type="InterPro" id="IPR051675">
    <property type="entry name" value="Endo/Exo/Phosphatase_dom_1"/>
</dbReference>
<dbReference type="Proteomes" id="UP000287969">
    <property type="component" value="Chromosome"/>
</dbReference>
<dbReference type="GO" id="GO:0006281">
    <property type="term" value="P:DNA repair"/>
    <property type="evidence" value="ECO:0007669"/>
    <property type="project" value="InterPro"/>
</dbReference>
<proteinExistence type="predicted"/>
<evidence type="ECO:0000259" key="2">
    <source>
        <dbReference type="SMART" id="SM00278"/>
    </source>
</evidence>
<dbReference type="Pfam" id="PF10531">
    <property type="entry name" value="SLBB"/>
    <property type="match status" value="1"/>
</dbReference>
<organism evidence="3 4">
    <name type="scientific">Acidilutibacter cellobiosedens</name>
    <dbReference type="NCBI Taxonomy" id="2507161"/>
    <lineage>
        <taxon>Bacteria</taxon>
        <taxon>Bacillati</taxon>
        <taxon>Bacillota</taxon>
        <taxon>Tissierellia</taxon>
        <taxon>Tissierellales</taxon>
        <taxon>Acidilutibacteraceae</taxon>
        <taxon>Acidilutibacter</taxon>
    </lineage>
</organism>
<feature type="domain" description="Helix-hairpin-helix DNA-binding motif class 1" evidence="2">
    <location>
        <begin position="150"/>
        <end position="169"/>
    </location>
</feature>